<keyword evidence="2" id="KW-0472">Membrane</keyword>
<evidence type="ECO:0000256" key="2">
    <source>
        <dbReference type="SAM" id="Phobius"/>
    </source>
</evidence>
<organism evidence="3 4">
    <name type="scientific">Pristionchus fissidentatus</name>
    <dbReference type="NCBI Taxonomy" id="1538716"/>
    <lineage>
        <taxon>Eukaryota</taxon>
        <taxon>Metazoa</taxon>
        <taxon>Ecdysozoa</taxon>
        <taxon>Nematoda</taxon>
        <taxon>Chromadorea</taxon>
        <taxon>Rhabditida</taxon>
        <taxon>Rhabditina</taxon>
        <taxon>Diplogasteromorpha</taxon>
        <taxon>Diplogasteroidea</taxon>
        <taxon>Neodiplogasteridae</taxon>
        <taxon>Pristionchus</taxon>
    </lineage>
</organism>
<evidence type="ECO:0000313" key="3">
    <source>
        <dbReference type="EMBL" id="GMT34799.1"/>
    </source>
</evidence>
<keyword evidence="2" id="KW-1133">Transmembrane helix</keyword>
<name>A0AAV5WVT5_9BILA</name>
<accession>A0AAV5WVT5</accession>
<feature type="non-terminal residue" evidence="3">
    <location>
        <position position="1"/>
    </location>
</feature>
<evidence type="ECO:0000313" key="4">
    <source>
        <dbReference type="Proteomes" id="UP001432322"/>
    </source>
</evidence>
<proteinExistence type="predicted"/>
<sequence>TIWASLCIVTLSSIATWSTIDAWTADQMRQKNWREMYALFTVPITIAGLFGSTIANESIQHIAREWPRAVPEGVKTVFSWLCLVVFGGGGILMVYWAGFETKDGKEAWREWSALFATPLLLISFPSATAVTTSLRHLFRTDSPTRSSGPSPPLPPHPPPQHDGGLEANISLERDVVIDMPEEQPDQPTEEVHHPPGSDPGNARSRFLHQGNSFPPYGRHFNSPPI</sequence>
<comment type="caution">
    <text evidence="3">The sequence shown here is derived from an EMBL/GenBank/DDBJ whole genome shotgun (WGS) entry which is preliminary data.</text>
</comment>
<feature type="region of interest" description="Disordered" evidence="1">
    <location>
        <begin position="139"/>
        <end position="225"/>
    </location>
</feature>
<gene>
    <name evidence="3" type="ORF">PFISCL1PPCAC_26096</name>
</gene>
<dbReference type="EMBL" id="BTSY01000006">
    <property type="protein sequence ID" value="GMT34799.1"/>
    <property type="molecule type" value="Genomic_DNA"/>
</dbReference>
<dbReference type="Proteomes" id="UP001432322">
    <property type="component" value="Unassembled WGS sequence"/>
</dbReference>
<dbReference type="AlphaFoldDB" id="A0AAV5WVT5"/>
<reference evidence="3" key="1">
    <citation type="submission" date="2023-10" db="EMBL/GenBank/DDBJ databases">
        <title>Genome assembly of Pristionchus species.</title>
        <authorList>
            <person name="Yoshida K."/>
            <person name="Sommer R.J."/>
        </authorList>
    </citation>
    <scope>NUCLEOTIDE SEQUENCE</scope>
    <source>
        <strain evidence="3">RS5133</strain>
    </source>
</reference>
<protein>
    <submittedName>
        <fullName evidence="3">Uncharacterized protein</fullName>
    </submittedName>
</protein>
<feature type="compositionally biased region" description="Acidic residues" evidence="1">
    <location>
        <begin position="179"/>
        <end position="188"/>
    </location>
</feature>
<keyword evidence="4" id="KW-1185">Reference proteome</keyword>
<feature type="transmembrane region" description="Helical" evidence="2">
    <location>
        <begin position="111"/>
        <end position="130"/>
    </location>
</feature>
<keyword evidence="2" id="KW-0812">Transmembrane</keyword>
<feature type="transmembrane region" description="Helical" evidence="2">
    <location>
        <begin position="38"/>
        <end position="56"/>
    </location>
</feature>
<evidence type="ECO:0000256" key="1">
    <source>
        <dbReference type="SAM" id="MobiDB-lite"/>
    </source>
</evidence>
<feature type="transmembrane region" description="Helical" evidence="2">
    <location>
        <begin position="77"/>
        <end position="99"/>
    </location>
</feature>
<feature type="compositionally biased region" description="Pro residues" evidence="1">
    <location>
        <begin position="149"/>
        <end position="160"/>
    </location>
</feature>